<name>A0A2A4YL62_UNCAE</name>
<evidence type="ECO:0000313" key="8">
    <source>
        <dbReference type="Proteomes" id="UP000217838"/>
    </source>
</evidence>
<dbReference type="GO" id="GO:0043190">
    <property type="term" value="C:ATP-binding cassette (ABC) transporter complex"/>
    <property type="evidence" value="ECO:0007669"/>
    <property type="project" value="TreeGrafter"/>
</dbReference>
<feature type="transmembrane region" description="Helical" evidence="6">
    <location>
        <begin position="49"/>
        <end position="78"/>
    </location>
</feature>
<comment type="subcellular location">
    <subcellularLocation>
        <location evidence="1">Cell membrane</location>
        <topology evidence="1">Multi-pass membrane protein</topology>
    </subcellularLocation>
</comment>
<keyword evidence="2" id="KW-1003">Cell membrane</keyword>
<evidence type="ECO:0000256" key="1">
    <source>
        <dbReference type="ARBA" id="ARBA00004651"/>
    </source>
</evidence>
<keyword evidence="4 6" id="KW-1133">Transmembrane helix</keyword>
<dbReference type="AlphaFoldDB" id="A0A2A4YL62"/>
<keyword evidence="3 6" id="KW-0812">Transmembrane</keyword>
<keyword evidence="5 6" id="KW-0472">Membrane</keyword>
<feature type="transmembrane region" description="Helical" evidence="6">
    <location>
        <begin position="303"/>
        <end position="326"/>
    </location>
</feature>
<evidence type="ECO:0000256" key="2">
    <source>
        <dbReference type="ARBA" id="ARBA00022475"/>
    </source>
</evidence>
<evidence type="ECO:0000256" key="5">
    <source>
        <dbReference type="ARBA" id="ARBA00023136"/>
    </source>
</evidence>
<dbReference type="InterPro" id="IPR005495">
    <property type="entry name" value="LptG/LptF_permease"/>
</dbReference>
<dbReference type="EMBL" id="NVUU01000029">
    <property type="protein sequence ID" value="PCI95077.1"/>
    <property type="molecule type" value="Genomic_DNA"/>
</dbReference>
<evidence type="ECO:0000256" key="4">
    <source>
        <dbReference type="ARBA" id="ARBA00022989"/>
    </source>
</evidence>
<reference evidence="8" key="1">
    <citation type="submission" date="2017-08" db="EMBL/GenBank/DDBJ databases">
        <title>A dynamic microbial community with high functional redundancy inhabits the cold, oxic subseafloor aquifer.</title>
        <authorList>
            <person name="Tully B.J."/>
            <person name="Wheat C.G."/>
            <person name="Glazer B.T."/>
            <person name="Huber J.A."/>
        </authorList>
    </citation>
    <scope>NUCLEOTIDE SEQUENCE [LARGE SCALE GENOMIC DNA]</scope>
</reference>
<proteinExistence type="predicted"/>
<gene>
    <name evidence="7" type="ORF">COB11_03095</name>
</gene>
<dbReference type="PANTHER" id="PTHR33529">
    <property type="entry name" value="SLR0882 PROTEIN-RELATED"/>
    <property type="match status" value="1"/>
</dbReference>
<dbReference type="Pfam" id="PF03739">
    <property type="entry name" value="LptF_LptG"/>
    <property type="match status" value="1"/>
</dbReference>
<evidence type="ECO:0000256" key="6">
    <source>
        <dbReference type="SAM" id="Phobius"/>
    </source>
</evidence>
<evidence type="ECO:0000256" key="3">
    <source>
        <dbReference type="ARBA" id="ARBA00022692"/>
    </source>
</evidence>
<comment type="caution">
    <text evidence="7">The sequence shown here is derived from an EMBL/GenBank/DDBJ whole genome shotgun (WGS) entry which is preliminary data.</text>
</comment>
<organism evidence="7 8">
    <name type="scientific">Aerophobetes bacterium</name>
    <dbReference type="NCBI Taxonomy" id="2030807"/>
    <lineage>
        <taxon>Bacteria</taxon>
        <taxon>Candidatus Aerophobota</taxon>
    </lineage>
</organism>
<feature type="transmembrane region" description="Helical" evidence="6">
    <location>
        <begin position="272"/>
        <end position="294"/>
    </location>
</feature>
<feature type="transmembrane region" description="Helical" evidence="6">
    <location>
        <begin position="12"/>
        <end position="29"/>
    </location>
</feature>
<dbReference type="Proteomes" id="UP000217838">
    <property type="component" value="Unassembled WGS sequence"/>
</dbReference>
<dbReference type="GO" id="GO:0015920">
    <property type="term" value="P:lipopolysaccharide transport"/>
    <property type="evidence" value="ECO:0007669"/>
    <property type="project" value="TreeGrafter"/>
</dbReference>
<evidence type="ECO:0008006" key="9">
    <source>
        <dbReference type="Google" id="ProtNLM"/>
    </source>
</evidence>
<feature type="transmembrane region" description="Helical" evidence="6">
    <location>
        <begin position="99"/>
        <end position="122"/>
    </location>
</feature>
<dbReference type="PANTHER" id="PTHR33529:SF6">
    <property type="entry name" value="YJGP_YJGQ FAMILY PERMEASE"/>
    <property type="match status" value="1"/>
</dbReference>
<feature type="transmembrane region" description="Helical" evidence="6">
    <location>
        <begin position="332"/>
        <end position="354"/>
    </location>
</feature>
<protein>
    <recommendedName>
        <fullName evidence="9">Permease</fullName>
    </recommendedName>
</protein>
<sequence length="359" mass="41929">MIWKKYLYRETLKTLFSFLTGFYILYIVMDYSIHAQHFSKMQSFSATAFFIYYLCHIIKRLEMMLPLAFLISTIKVLLQLNQRNELIALFASGLQTSKFLRPFFLIASISTLVLFANFQFFVPKSLDYLENFENMNFRNYSYKKYETSSAYSMPLQSGGSLIFGKYFDDAKEFEDVYFIKTHNEVYKMKSLLTKEIPYTGNFVECFKRTDDGILSMVDTYEHLAFNDLAIDFSIRKKAELPFEHRSITNLYKQSYKPTNLYAKNAPKIKSQLYFKLLSPFIPFLVLMGAAPFCIRSSRRIPAFFIYALSLFSFITFFIILDAAVILGENNTLHSLVAVPLPFLICFIGGGCHYYRHTCK</sequence>
<evidence type="ECO:0000313" key="7">
    <source>
        <dbReference type="EMBL" id="PCI95077.1"/>
    </source>
</evidence>
<accession>A0A2A4YL62</accession>